<dbReference type="Proteomes" id="UP000178606">
    <property type="component" value="Unassembled WGS sequence"/>
</dbReference>
<dbReference type="Gene3D" id="2.60.40.680">
    <property type="match status" value="1"/>
</dbReference>
<dbReference type="Pfam" id="PF00963">
    <property type="entry name" value="Cohesin"/>
    <property type="match status" value="1"/>
</dbReference>
<protein>
    <recommendedName>
        <fullName evidence="2">Cohesin domain-containing protein</fullName>
    </recommendedName>
</protein>
<evidence type="ECO:0000259" key="2">
    <source>
        <dbReference type="Pfam" id="PF00963"/>
    </source>
</evidence>
<dbReference type="InterPro" id="IPR008965">
    <property type="entry name" value="CBM2/CBM3_carb-bd_dom_sf"/>
</dbReference>
<dbReference type="GO" id="GO:0000272">
    <property type="term" value="P:polysaccharide catabolic process"/>
    <property type="evidence" value="ECO:0007669"/>
    <property type="project" value="InterPro"/>
</dbReference>
<evidence type="ECO:0000256" key="1">
    <source>
        <dbReference type="SAM" id="MobiDB-lite"/>
    </source>
</evidence>
<proteinExistence type="predicted"/>
<evidence type="ECO:0000313" key="4">
    <source>
        <dbReference type="Proteomes" id="UP000178606"/>
    </source>
</evidence>
<sequence>MPDRIALGEPRAELFGPHSWQPPAPRAAATAPRVPTAPPMPYQFAGKLLQDGRLQVFLAKGESVVAIQEGDTLDGGYRVESIGETQVTLIYLPLKQKQSIVVSSWLPPAAAGTSTGAPASSRATLSWRAPDTIKVGEDVKVELLVKTDGALRSLPLQVSFDPGALQFVEVQEGMFFKQGGQQTSFAHNVDQANGRLFVGITRSGADGAKGEDGLLTIVFRAKARIPRSELRVLAATAVSVGPGAVTVGLPQPQVLSVVQ</sequence>
<comment type="caution">
    <text evidence="3">The sequence shown here is derived from an EMBL/GenBank/DDBJ whole genome shotgun (WGS) entry which is preliminary data.</text>
</comment>
<feature type="domain" description="Cohesin" evidence="2">
    <location>
        <begin position="131"/>
        <end position="241"/>
    </location>
</feature>
<dbReference type="InterPro" id="IPR002102">
    <property type="entry name" value="Cohesin_dom"/>
</dbReference>
<organism evidence="3 4">
    <name type="scientific">Handelsmanbacteria sp. (strain RIFCSPLOWO2_12_FULL_64_10)</name>
    <dbReference type="NCBI Taxonomy" id="1817868"/>
    <lineage>
        <taxon>Bacteria</taxon>
        <taxon>Candidatus Handelsmaniibacteriota</taxon>
    </lineage>
</organism>
<reference evidence="3 4" key="1">
    <citation type="journal article" date="2016" name="Nat. Commun.">
        <title>Thousands of microbial genomes shed light on interconnected biogeochemical processes in an aquifer system.</title>
        <authorList>
            <person name="Anantharaman K."/>
            <person name="Brown C.T."/>
            <person name="Hug L.A."/>
            <person name="Sharon I."/>
            <person name="Castelle C.J."/>
            <person name="Probst A.J."/>
            <person name="Thomas B.C."/>
            <person name="Singh A."/>
            <person name="Wilkins M.J."/>
            <person name="Karaoz U."/>
            <person name="Brodie E.L."/>
            <person name="Williams K.H."/>
            <person name="Hubbard S.S."/>
            <person name="Banfield J.F."/>
        </authorList>
    </citation>
    <scope>NUCLEOTIDE SEQUENCE [LARGE SCALE GENOMIC DNA]</scope>
    <source>
        <strain evidence="4">RIFCSPLOWO2_12_FULL_64_10</strain>
    </source>
</reference>
<dbReference type="AlphaFoldDB" id="A0A1F6D6K4"/>
<gene>
    <name evidence="3" type="ORF">A3F84_04550</name>
</gene>
<accession>A0A1F6D6K4</accession>
<dbReference type="SUPFAM" id="SSF49384">
    <property type="entry name" value="Carbohydrate-binding domain"/>
    <property type="match status" value="1"/>
</dbReference>
<dbReference type="GO" id="GO:0030246">
    <property type="term" value="F:carbohydrate binding"/>
    <property type="evidence" value="ECO:0007669"/>
    <property type="project" value="InterPro"/>
</dbReference>
<name>A0A1F6D6K4_HANXR</name>
<dbReference type="EMBL" id="MFKF01000016">
    <property type="protein sequence ID" value="OGG57069.1"/>
    <property type="molecule type" value="Genomic_DNA"/>
</dbReference>
<dbReference type="CDD" id="cd08547">
    <property type="entry name" value="Type_II_cohesin"/>
    <property type="match status" value="1"/>
</dbReference>
<evidence type="ECO:0000313" key="3">
    <source>
        <dbReference type="EMBL" id="OGG57069.1"/>
    </source>
</evidence>
<feature type="region of interest" description="Disordered" evidence="1">
    <location>
        <begin position="8"/>
        <end position="33"/>
    </location>
</feature>